<keyword evidence="11 14" id="KW-0472">Membrane</keyword>
<keyword evidence="8" id="KW-0408">Iron</keyword>
<dbReference type="PROSITE" id="PS52016">
    <property type="entry name" value="TONB_DEPENDENT_REC_3"/>
    <property type="match status" value="1"/>
</dbReference>
<accession>A0A160PJ35</accession>
<feature type="chain" id="PRO_5007818580" evidence="17">
    <location>
        <begin position="23"/>
        <end position="755"/>
    </location>
</feature>
<evidence type="ECO:0000259" key="19">
    <source>
        <dbReference type="Pfam" id="PF07715"/>
    </source>
</evidence>
<dbReference type="InterPro" id="IPR037066">
    <property type="entry name" value="Plug_dom_sf"/>
</dbReference>
<evidence type="ECO:0000256" key="2">
    <source>
        <dbReference type="ARBA" id="ARBA00009810"/>
    </source>
</evidence>
<keyword evidence="9" id="KW-0406">Ion transport</keyword>
<feature type="short sequence motif" description="TonB C-terminal box" evidence="15">
    <location>
        <begin position="738"/>
        <end position="755"/>
    </location>
</feature>
<dbReference type="Pfam" id="PF00593">
    <property type="entry name" value="TonB_dep_Rec_b-barrel"/>
    <property type="match status" value="1"/>
</dbReference>
<dbReference type="OrthoDB" id="9760333at2"/>
<evidence type="ECO:0000256" key="12">
    <source>
        <dbReference type="ARBA" id="ARBA00023170"/>
    </source>
</evidence>
<dbReference type="InterPro" id="IPR000531">
    <property type="entry name" value="Beta-barrel_TonB"/>
</dbReference>
<evidence type="ECO:0000256" key="5">
    <source>
        <dbReference type="ARBA" id="ARBA00022496"/>
    </source>
</evidence>
<dbReference type="EMBL" id="AP014809">
    <property type="protein sequence ID" value="BAU92994.1"/>
    <property type="molecule type" value="Genomic_DNA"/>
</dbReference>
<keyword evidence="12 20" id="KW-0675">Receptor</keyword>
<dbReference type="PANTHER" id="PTHR32552">
    <property type="entry name" value="FERRICHROME IRON RECEPTOR-RELATED"/>
    <property type="match status" value="1"/>
</dbReference>
<dbReference type="PANTHER" id="PTHR32552:SF68">
    <property type="entry name" value="FERRICHROME OUTER MEMBRANE TRANSPORTER_PHAGE RECEPTOR"/>
    <property type="match status" value="1"/>
</dbReference>
<keyword evidence="6 14" id="KW-0812">Transmembrane</keyword>
<comment type="similarity">
    <text evidence="2 14 16">Belongs to the TonB-dependent receptor family.</text>
</comment>
<keyword evidence="13 14" id="KW-0998">Cell outer membrane</keyword>
<reference evidence="20 21" key="1">
    <citation type="journal article" date="2016" name="Genome Announc.">
        <title>Complete Genome Sequence of Methylobacterium populi P-1M, Isolated from Pink-Pigmented Household Biofilm.</title>
        <authorList>
            <person name="Morohoshi T."/>
            <person name="Ikeda T."/>
        </authorList>
    </citation>
    <scope>NUCLEOTIDE SEQUENCE [LARGE SCALE GENOMIC DNA]</scope>
    <source>
        <strain evidence="20 21">P-1M</strain>
    </source>
</reference>
<dbReference type="AlphaFoldDB" id="A0A160PJ35"/>
<dbReference type="InterPro" id="IPR010917">
    <property type="entry name" value="TonB_rcpt_CS"/>
</dbReference>
<dbReference type="InterPro" id="IPR036942">
    <property type="entry name" value="Beta-barrel_TonB_sf"/>
</dbReference>
<evidence type="ECO:0000256" key="17">
    <source>
        <dbReference type="SAM" id="SignalP"/>
    </source>
</evidence>
<feature type="domain" description="TonB-dependent receptor plug" evidence="19">
    <location>
        <begin position="103"/>
        <end position="199"/>
    </location>
</feature>
<dbReference type="PROSITE" id="PS01156">
    <property type="entry name" value="TONB_DEPENDENT_REC_2"/>
    <property type="match status" value="1"/>
</dbReference>
<dbReference type="GO" id="GO:0015344">
    <property type="term" value="F:siderophore uptake transmembrane transporter activity"/>
    <property type="evidence" value="ECO:0007669"/>
    <property type="project" value="TreeGrafter"/>
</dbReference>
<evidence type="ECO:0000256" key="14">
    <source>
        <dbReference type="PROSITE-ProRule" id="PRU01360"/>
    </source>
</evidence>
<dbReference type="InterPro" id="IPR012910">
    <property type="entry name" value="Plug_dom"/>
</dbReference>
<gene>
    <name evidence="20" type="ORF">MPPM_4389</name>
</gene>
<evidence type="ECO:0000259" key="18">
    <source>
        <dbReference type="Pfam" id="PF00593"/>
    </source>
</evidence>
<evidence type="ECO:0000313" key="21">
    <source>
        <dbReference type="Proteomes" id="UP000218288"/>
    </source>
</evidence>
<evidence type="ECO:0000256" key="6">
    <source>
        <dbReference type="ARBA" id="ARBA00022692"/>
    </source>
</evidence>
<dbReference type="Gene3D" id="2.170.130.10">
    <property type="entry name" value="TonB-dependent receptor, plug domain"/>
    <property type="match status" value="1"/>
</dbReference>
<protein>
    <submittedName>
        <fullName evidence="20">TonB-dependent siderophore receptor</fullName>
    </submittedName>
</protein>
<evidence type="ECO:0000256" key="10">
    <source>
        <dbReference type="ARBA" id="ARBA00023077"/>
    </source>
</evidence>
<evidence type="ECO:0000256" key="8">
    <source>
        <dbReference type="ARBA" id="ARBA00023004"/>
    </source>
</evidence>
<evidence type="ECO:0000256" key="15">
    <source>
        <dbReference type="PROSITE-ProRule" id="PRU10144"/>
    </source>
</evidence>
<dbReference type="NCBIfam" id="TIGR01783">
    <property type="entry name" value="TonB-siderophor"/>
    <property type="match status" value="1"/>
</dbReference>
<feature type="signal peptide" evidence="17">
    <location>
        <begin position="1"/>
        <end position="22"/>
    </location>
</feature>
<keyword evidence="3 14" id="KW-0813">Transport</keyword>
<keyword evidence="5" id="KW-0410">Iron transport</keyword>
<dbReference type="InterPro" id="IPR039426">
    <property type="entry name" value="TonB-dep_rcpt-like"/>
</dbReference>
<evidence type="ECO:0000256" key="11">
    <source>
        <dbReference type="ARBA" id="ARBA00023136"/>
    </source>
</evidence>
<dbReference type="Proteomes" id="UP000218288">
    <property type="component" value="Chromosome"/>
</dbReference>
<evidence type="ECO:0000256" key="13">
    <source>
        <dbReference type="ARBA" id="ARBA00023237"/>
    </source>
</evidence>
<evidence type="ECO:0000256" key="3">
    <source>
        <dbReference type="ARBA" id="ARBA00022448"/>
    </source>
</evidence>
<sequence length="755" mass="82950">MKNARKSRALLRPLLLSSVASASIAAALIHPAQAQVTEINTGLPTAQALHPLAASPSVGGVTLDMISVAGSGLGRGLVVDSSGSQAGYVARRLRSSTKTDTPLIDTPQAISVVTEAQIRDQNVQSIGEALRYVPGVAIAQGEGHRDELLIRGQRTTADFFVNGIRDDARYYRDLYNTQRIEVLKGPNAMIFGRGGGGGVVNRVLKEADGLAVREVLVQGGQFWNKRMAVDVGDRVSDTVFVRMNGVFEDTATYRDFIDIRRYGVNPTMTFLLGPQTTLRLSYEFFSDNRIADRGIPSQFGRPWRYRENTSTLFGAPLISNGFVDAHIGNAQLDHVFENGVVMRSQTRIADYAKYHQNAYPNSPVNADETSFVMRGYGSQTDRTNYFNQTDFTYKFTTGPLAHTVVAGLELGFQEGIDFRRDFLWDSTGTRNLPVNPFAPTTTEGAALRNLATGRNNTYRLGVFSAFAQDQIEIDEHLQFIVGARFDRFDFQSRDRRPDAATGLPAQPNSRIDNLVSPRVGVVVKPLPNLAFYGSYSVSFLPSAGDQFRVLDPTTALSAPERFENVEIGVKYEITPALILTAALFNLDRDNQPIPSSTEAGFSAGPGKTNTRGAEIGLAGYATDWWQISGGYAYTEPRIVADLDDDGDVIRAGNRVGGVPLNSFSLWNKFDIGERFSVGVGYLYQDASFASSDNTVRLPSFSRFDAGVFYAFSETMRAQVNIENLFDRRYIVSAHNNNNILPGAPRTVRFQLIARF</sequence>
<name>A0A160PJ35_9HYPH</name>
<dbReference type="RefSeq" id="WP_096486805.1">
    <property type="nucleotide sequence ID" value="NZ_AP014809.1"/>
</dbReference>
<dbReference type="Gene3D" id="2.40.170.20">
    <property type="entry name" value="TonB-dependent receptor, beta-barrel domain"/>
    <property type="match status" value="1"/>
</dbReference>
<keyword evidence="4 14" id="KW-1134">Transmembrane beta strand</keyword>
<evidence type="ECO:0000313" key="20">
    <source>
        <dbReference type="EMBL" id="BAU92994.1"/>
    </source>
</evidence>
<comment type="subcellular location">
    <subcellularLocation>
        <location evidence="1 14">Cell outer membrane</location>
        <topology evidence="1 14">Multi-pass membrane protein</topology>
    </subcellularLocation>
</comment>
<keyword evidence="10 16" id="KW-0798">TonB box</keyword>
<evidence type="ECO:0000256" key="4">
    <source>
        <dbReference type="ARBA" id="ARBA00022452"/>
    </source>
</evidence>
<dbReference type="FunFam" id="2.170.130.10:FF:000001">
    <property type="entry name" value="Catecholate siderophore TonB-dependent receptor"/>
    <property type="match status" value="1"/>
</dbReference>
<organism evidence="20 21">
    <name type="scientific">Methylorubrum populi</name>
    <dbReference type="NCBI Taxonomy" id="223967"/>
    <lineage>
        <taxon>Bacteria</taxon>
        <taxon>Pseudomonadati</taxon>
        <taxon>Pseudomonadota</taxon>
        <taxon>Alphaproteobacteria</taxon>
        <taxon>Hyphomicrobiales</taxon>
        <taxon>Methylobacteriaceae</taxon>
        <taxon>Methylorubrum</taxon>
    </lineage>
</organism>
<evidence type="ECO:0000256" key="1">
    <source>
        <dbReference type="ARBA" id="ARBA00004571"/>
    </source>
</evidence>
<dbReference type="Pfam" id="PF07715">
    <property type="entry name" value="Plug"/>
    <property type="match status" value="1"/>
</dbReference>
<evidence type="ECO:0000256" key="7">
    <source>
        <dbReference type="ARBA" id="ARBA00022729"/>
    </source>
</evidence>
<dbReference type="GO" id="GO:0009279">
    <property type="term" value="C:cell outer membrane"/>
    <property type="evidence" value="ECO:0007669"/>
    <property type="project" value="UniProtKB-SubCell"/>
</dbReference>
<evidence type="ECO:0000256" key="9">
    <source>
        <dbReference type="ARBA" id="ARBA00023065"/>
    </source>
</evidence>
<proteinExistence type="inferred from homology"/>
<dbReference type="CDD" id="cd01347">
    <property type="entry name" value="ligand_gated_channel"/>
    <property type="match status" value="1"/>
</dbReference>
<dbReference type="SUPFAM" id="SSF56935">
    <property type="entry name" value="Porins"/>
    <property type="match status" value="1"/>
</dbReference>
<evidence type="ECO:0000256" key="16">
    <source>
        <dbReference type="RuleBase" id="RU003357"/>
    </source>
</evidence>
<dbReference type="GO" id="GO:0038023">
    <property type="term" value="F:signaling receptor activity"/>
    <property type="evidence" value="ECO:0007669"/>
    <property type="project" value="InterPro"/>
</dbReference>
<feature type="domain" description="TonB-dependent receptor-like beta-barrel" evidence="18">
    <location>
        <begin position="272"/>
        <end position="724"/>
    </location>
</feature>
<keyword evidence="7 17" id="KW-0732">Signal</keyword>
<dbReference type="GO" id="GO:0015891">
    <property type="term" value="P:siderophore transport"/>
    <property type="evidence" value="ECO:0007669"/>
    <property type="project" value="InterPro"/>
</dbReference>
<dbReference type="InterPro" id="IPR010105">
    <property type="entry name" value="TonB_sidphr_rcpt"/>
</dbReference>